<protein>
    <recommendedName>
        <fullName evidence="7">Copper transport protein</fullName>
    </recommendedName>
</protein>
<accession>A0A388KPR8</accession>
<feature type="transmembrane region" description="Helical" evidence="7">
    <location>
        <begin position="75"/>
        <end position="95"/>
    </location>
</feature>
<evidence type="ECO:0000256" key="3">
    <source>
        <dbReference type="ARBA" id="ARBA00022692"/>
    </source>
</evidence>
<comment type="subcellular location">
    <subcellularLocation>
        <location evidence="1 7">Membrane</location>
        <topology evidence="1 7">Multi-pass membrane protein</topology>
    </subcellularLocation>
</comment>
<dbReference type="GO" id="GO:0005886">
    <property type="term" value="C:plasma membrane"/>
    <property type="evidence" value="ECO:0007669"/>
    <property type="project" value="TreeGrafter"/>
</dbReference>
<keyword evidence="5 7" id="KW-1133">Transmembrane helix</keyword>
<dbReference type="PANTHER" id="PTHR12483:SF27">
    <property type="entry name" value="COPPER TRANSPORT PROTEIN CTR1"/>
    <property type="match status" value="1"/>
</dbReference>
<dbReference type="Pfam" id="PF04145">
    <property type="entry name" value="Ctr"/>
    <property type="match status" value="1"/>
</dbReference>
<keyword evidence="6 7" id="KW-0472">Membrane</keyword>
<keyword evidence="7" id="KW-0406">Ion transport</keyword>
<evidence type="ECO:0000256" key="7">
    <source>
        <dbReference type="RuleBase" id="RU367022"/>
    </source>
</evidence>
<proteinExistence type="inferred from homology"/>
<dbReference type="STRING" id="69332.A0A388KPR8"/>
<evidence type="ECO:0000313" key="8">
    <source>
        <dbReference type="EMBL" id="GBG72054.1"/>
    </source>
</evidence>
<evidence type="ECO:0000256" key="1">
    <source>
        <dbReference type="ARBA" id="ARBA00004141"/>
    </source>
</evidence>
<dbReference type="Proteomes" id="UP000265515">
    <property type="component" value="Unassembled WGS sequence"/>
</dbReference>
<comment type="caution">
    <text evidence="8">The sequence shown here is derived from an EMBL/GenBank/DDBJ whole genome shotgun (WGS) entry which is preliminary data.</text>
</comment>
<dbReference type="PANTHER" id="PTHR12483">
    <property type="entry name" value="SOLUTE CARRIER FAMILY 31 COPPER TRANSPORTERS"/>
    <property type="match status" value="1"/>
</dbReference>
<dbReference type="EMBL" id="BFEA01000158">
    <property type="protein sequence ID" value="GBG72054.1"/>
    <property type="molecule type" value="Genomic_DNA"/>
</dbReference>
<evidence type="ECO:0000313" key="9">
    <source>
        <dbReference type="Proteomes" id="UP000265515"/>
    </source>
</evidence>
<keyword evidence="7" id="KW-0813">Transport</keyword>
<keyword evidence="9" id="KW-1185">Reference proteome</keyword>
<dbReference type="OMA" id="ATETHFD"/>
<reference evidence="8 9" key="1">
    <citation type="journal article" date="2018" name="Cell">
        <title>The Chara Genome: Secondary Complexity and Implications for Plant Terrestrialization.</title>
        <authorList>
            <person name="Nishiyama T."/>
            <person name="Sakayama H."/>
            <person name="Vries J.D."/>
            <person name="Buschmann H."/>
            <person name="Saint-Marcoux D."/>
            <person name="Ullrich K.K."/>
            <person name="Haas F.B."/>
            <person name="Vanderstraeten L."/>
            <person name="Becker D."/>
            <person name="Lang D."/>
            <person name="Vosolsobe S."/>
            <person name="Rombauts S."/>
            <person name="Wilhelmsson P.K.I."/>
            <person name="Janitza P."/>
            <person name="Kern R."/>
            <person name="Heyl A."/>
            <person name="Rumpler F."/>
            <person name="Villalobos L.I.A.C."/>
            <person name="Clay J.M."/>
            <person name="Skokan R."/>
            <person name="Toyoda A."/>
            <person name="Suzuki Y."/>
            <person name="Kagoshima H."/>
            <person name="Schijlen E."/>
            <person name="Tajeshwar N."/>
            <person name="Catarino B."/>
            <person name="Hetherington A.J."/>
            <person name="Saltykova A."/>
            <person name="Bonnot C."/>
            <person name="Breuninger H."/>
            <person name="Symeonidi A."/>
            <person name="Radhakrishnan G.V."/>
            <person name="Van Nieuwerburgh F."/>
            <person name="Deforce D."/>
            <person name="Chang C."/>
            <person name="Karol K.G."/>
            <person name="Hedrich R."/>
            <person name="Ulvskov P."/>
            <person name="Glockner G."/>
            <person name="Delwiche C.F."/>
            <person name="Petrasek J."/>
            <person name="Van de Peer Y."/>
            <person name="Friml J."/>
            <person name="Beilby M."/>
            <person name="Dolan L."/>
            <person name="Kohara Y."/>
            <person name="Sugano S."/>
            <person name="Fujiyama A."/>
            <person name="Delaux P.-M."/>
            <person name="Quint M."/>
            <person name="TheiBen G."/>
            <person name="Hagemann M."/>
            <person name="Harholt J."/>
            <person name="Dunand C."/>
            <person name="Zachgo S."/>
            <person name="Langdale J."/>
            <person name="Maumus F."/>
            <person name="Straeten D.V.D."/>
            <person name="Gould S.B."/>
            <person name="Rensing S.A."/>
        </authorList>
    </citation>
    <scope>NUCLEOTIDE SEQUENCE [LARGE SCALE GENOMIC DNA]</scope>
    <source>
        <strain evidence="8 9">S276</strain>
    </source>
</reference>
<feature type="transmembrane region" description="Helical" evidence="7">
    <location>
        <begin position="142"/>
        <end position="170"/>
    </location>
</feature>
<sequence length="186" mass="20606">MNHSDMAGMDHSGMAGMDHSGMAGMDHSGMAGMDHSGMAGMDHSGMKSMNMMHMSFYFGQHVVILFDGWKTDKTWKYAVTLVGIFFWCILHEYLSTTRGKLEASIRSAEKGKGHPPCMYGLNANTIHFLAMTLYIVNVTSSYFLMLIVMTYNAGIFITLVSGLATGYLVFRRPGTRFYSSDVCCTV</sequence>
<evidence type="ECO:0000256" key="2">
    <source>
        <dbReference type="ARBA" id="ARBA00006921"/>
    </source>
</evidence>
<organism evidence="8 9">
    <name type="scientific">Chara braunii</name>
    <name type="common">Braun's stonewort</name>
    <dbReference type="NCBI Taxonomy" id="69332"/>
    <lineage>
        <taxon>Eukaryota</taxon>
        <taxon>Viridiplantae</taxon>
        <taxon>Streptophyta</taxon>
        <taxon>Charophyceae</taxon>
        <taxon>Charales</taxon>
        <taxon>Characeae</taxon>
        <taxon>Chara</taxon>
    </lineage>
</organism>
<evidence type="ECO:0000256" key="6">
    <source>
        <dbReference type="ARBA" id="ARBA00023136"/>
    </source>
</evidence>
<dbReference type="OrthoDB" id="73901at2759"/>
<name>A0A388KPR8_CHABU</name>
<evidence type="ECO:0000256" key="4">
    <source>
        <dbReference type="ARBA" id="ARBA00022796"/>
    </source>
</evidence>
<comment type="similarity">
    <text evidence="2 7">Belongs to the copper transporter (Ctr) (TC 1.A.56) family. SLC31A subfamily.</text>
</comment>
<dbReference type="InterPro" id="IPR007274">
    <property type="entry name" value="Cop_transporter"/>
</dbReference>
<evidence type="ECO:0000256" key="5">
    <source>
        <dbReference type="ARBA" id="ARBA00022989"/>
    </source>
</evidence>
<keyword evidence="3 7" id="KW-0812">Transmembrane</keyword>
<keyword evidence="4 7" id="KW-0187">Copper transport</keyword>
<gene>
    <name evidence="8" type="ORF">CBR_g10988</name>
</gene>
<dbReference type="AlphaFoldDB" id="A0A388KPR8"/>
<dbReference type="Gramene" id="GBG72054">
    <property type="protein sequence ID" value="GBG72054"/>
    <property type="gene ID" value="CBR_g10988"/>
</dbReference>
<dbReference type="GO" id="GO:0005375">
    <property type="term" value="F:copper ion transmembrane transporter activity"/>
    <property type="evidence" value="ECO:0007669"/>
    <property type="project" value="UniProtKB-UniRule"/>
</dbReference>
<keyword evidence="7" id="KW-0186">Copper</keyword>